<name>A0A9N9ZLP9_9HYPO</name>
<dbReference type="AlphaFoldDB" id="A0A9N9ZLP9"/>
<reference evidence="3" key="1">
    <citation type="submission" date="2021-10" db="EMBL/GenBank/DDBJ databases">
        <authorList>
            <person name="Piombo E."/>
        </authorList>
    </citation>
    <scope>NUCLEOTIDE SEQUENCE</scope>
</reference>
<evidence type="ECO:0000256" key="1">
    <source>
        <dbReference type="SAM" id="MobiDB-lite"/>
    </source>
</evidence>
<keyword evidence="2" id="KW-0812">Transmembrane</keyword>
<proteinExistence type="predicted"/>
<evidence type="ECO:0000313" key="4">
    <source>
        <dbReference type="Proteomes" id="UP000775872"/>
    </source>
</evidence>
<keyword evidence="2" id="KW-0472">Membrane</keyword>
<gene>
    <name evidence="3" type="ORF">CSOL1703_00018302</name>
</gene>
<organism evidence="3 4">
    <name type="scientific">Clonostachys solani</name>
    <dbReference type="NCBI Taxonomy" id="160281"/>
    <lineage>
        <taxon>Eukaryota</taxon>
        <taxon>Fungi</taxon>
        <taxon>Dikarya</taxon>
        <taxon>Ascomycota</taxon>
        <taxon>Pezizomycotina</taxon>
        <taxon>Sordariomycetes</taxon>
        <taxon>Hypocreomycetidae</taxon>
        <taxon>Hypocreales</taxon>
        <taxon>Bionectriaceae</taxon>
        <taxon>Clonostachys</taxon>
    </lineage>
</organism>
<feature type="region of interest" description="Disordered" evidence="1">
    <location>
        <begin position="82"/>
        <end position="105"/>
    </location>
</feature>
<feature type="transmembrane region" description="Helical" evidence="2">
    <location>
        <begin position="42"/>
        <end position="66"/>
    </location>
</feature>
<dbReference type="EMBL" id="CABFOC020000076">
    <property type="protein sequence ID" value="CAH0057843.1"/>
    <property type="molecule type" value="Genomic_DNA"/>
</dbReference>
<keyword evidence="2" id="KW-1133">Transmembrane helix</keyword>
<protein>
    <submittedName>
        <fullName evidence="3">Uncharacterized protein</fullName>
    </submittedName>
</protein>
<dbReference type="PROSITE" id="PS51257">
    <property type="entry name" value="PROKAR_LIPOPROTEIN"/>
    <property type="match status" value="1"/>
</dbReference>
<evidence type="ECO:0000256" key="2">
    <source>
        <dbReference type="SAM" id="Phobius"/>
    </source>
</evidence>
<dbReference type="Proteomes" id="UP000775872">
    <property type="component" value="Unassembled WGS sequence"/>
</dbReference>
<evidence type="ECO:0000313" key="3">
    <source>
        <dbReference type="EMBL" id="CAH0057843.1"/>
    </source>
</evidence>
<accession>A0A9N9ZLP9</accession>
<comment type="caution">
    <text evidence="3">The sequence shown here is derived from an EMBL/GenBank/DDBJ whole genome shotgun (WGS) entry which is preliminary data.</text>
</comment>
<sequence length="105" mass="11498">MSRKYVSILSAIILACMRQLVEINHVLDFGMLVGRPRTTSTALAIRACATVVTSWSFAICVHVNIFHYGERVKCLLAKTSSVEASSEGQLLPSEEEKETSGLVKV</sequence>
<keyword evidence="4" id="KW-1185">Reference proteome</keyword>